<reference evidence="10" key="1">
    <citation type="journal article" date="2020" name="Stud. Mycol.">
        <title>101 Dothideomycetes genomes: a test case for predicting lifestyles and emergence of pathogens.</title>
        <authorList>
            <person name="Haridas S."/>
            <person name="Albert R."/>
            <person name="Binder M."/>
            <person name="Bloem J."/>
            <person name="Labutti K."/>
            <person name="Salamov A."/>
            <person name="Andreopoulos B."/>
            <person name="Baker S."/>
            <person name="Barry K."/>
            <person name="Bills G."/>
            <person name="Bluhm B."/>
            <person name="Cannon C."/>
            <person name="Castanera R."/>
            <person name="Culley D."/>
            <person name="Daum C."/>
            <person name="Ezra D."/>
            <person name="Gonzalez J."/>
            <person name="Henrissat B."/>
            <person name="Kuo A."/>
            <person name="Liang C."/>
            <person name="Lipzen A."/>
            <person name="Lutzoni F."/>
            <person name="Magnuson J."/>
            <person name="Mondo S."/>
            <person name="Nolan M."/>
            <person name="Ohm R."/>
            <person name="Pangilinan J."/>
            <person name="Park H.-J."/>
            <person name="Ramirez L."/>
            <person name="Alfaro M."/>
            <person name="Sun H."/>
            <person name="Tritt A."/>
            <person name="Yoshinaga Y."/>
            <person name="Zwiers L.-H."/>
            <person name="Turgeon B."/>
            <person name="Goodwin S."/>
            <person name="Spatafora J."/>
            <person name="Crous P."/>
            <person name="Grigoriev I."/>
        </authorList>
    </citation>
    <scope>NUCLEOTIDE SEQUENCE</scope>
    <source>
        <strain evidence="10">CBS 121167</strain>
    </source>
</reference>
<dbReference type="EMBL" id="ML995493">
    <property type="protein sequence ID" value="KAF2139277.1"/>
    <property type="molecule type" value="Genomic_DNA"/>
</dbReference>
<gene>
    <name evidence="10" type="ORF">K452DRAFT_232399</name>
</gene>
<dbReference type="PROSITE" id="PS50943">
    <property type="entry name" value="HTH_CROC1"/>
    <property type="match status" value="1"/>
</dbReference>
<keyword evidence="3" id="KW-0805">Transcription regulation</keyword>
<feature type="domain" description="HTH cro/C1-type" evidence="9">
    <location>
        <begin position="85"/>
        <end position="142"/>
    </location>
</feature>
<dbReference type="Gene3D" id="1.10.260.40">
    <property type="entry name" value="lambda repressor-like DNA-binding domains"/>
    <property type="match status" value="1"/>
</dbReference>
<dbReference type="Pfam" id="PF01381">
    <property type="entry name" value="HTH_3"/>
    <property type="match status" value="1"/>
</dbReference>
<evidence type="ECO:0000256" key="1">
    <source>
        <dbReference type="ARBA" id="ARBA00009802"/>
    </source>
</evidence>
<dbReference type="InterPro" id="IPR010982">
    <property type="entry name" value="Lambda_DNA-bd_dom_sf"/>
</dbReference>
<keyword evidence="11" id="KW-1185">Reference proteome</keyword>
<feature type="region of interest" description="Disordered" evidence="8">
    <location>
        <begin position="1"/>
        <end position="53"/>
    </location>
</feature>
<sequence length="157" mass="16849">MSDWDQVTKIGSRARGGAAGPRETVIRGTSALNAAQRSGASISTEKKYGTTNARPAVEGQHLTKVDRSDDIVKPKTVGTKVGDAIKKARAEAKNDKGNTMTQKDLATKCNTTPTIVADFERGTAAPDQKLLGNMERVLNVILRGDKMGQPKFPNKKK</sequence>
<dbReference type="CDD" id="cd00093">
    <property type="entry name" value="HTH_XRE"/>
    <property type="match status" value="1"/>
</dbReference>
<dbReference type="Pfam" id="PF08523">
    <property type="entry name" value="MBF1"/>
    <property type="match status" value="1"/>
</dbReference>
<evidence type="ECO:0000256" key="8">
    <source>
        <dbReference type="SAM" id="MobiDB-lite"/>
    </source>
</evidence>
<protein>
    <recommendedName>
        <fullName evidence="2">Multiprotein-bridging factor 1</fullName>
    </recommendedName>
</protein>
<evidence type="ECO:0000256" key="3">
    <source>
        <dbReference type="ARBA" id="ARBA00023015"/>
    </source>
</evidence>
<evidence type="ECO:0000256" key="2">
    <source>
        <dbReference type="ARBA" id="ARBA00014317"/>
    </source>
</evidence>
<comment type="function">
    <text evidence="7">Transcriptional coactivator that stimulates GCN4-dependent transcriptional activity by bridging the DNA-binding region of GCN4 and TBP (SPT15), thereby recruiting TBP to GCN4-bound promoters. Involved in induction of the ribosome quality control (RQC) pathway; a pathway that degrades nascent peptide chains during problematic translation. Required to prevent stalled ribosomes from frameshifting.</text>
</comment>
<evidence type="ECO:0000259" key="9">
    <source>
        <dbReference type="PROSITE" id="PS50943"/>
    </source>
</evidence>
<dbReference type="AlphaFoldDB" id="A0A6A6B8T3"/>
<dbReference type="InterPro" id="IPR001387">
    <property type="entry name" value="Cro/C1-type_HTH"/>
</dbReference>
<dbReference type="SUPFAM" id="SSF47413">
    <property type="entry name" value="lambda repressor-like DNA-binding domains"/>
    <property type="match status" value="1"/>
</dbReference>
<feature type="compositionally biased region" description="Polar residues" evidence="8">
    <location>
        <begin position="30"/>
        <end position="53"/>
    </location>
</feature>
<organism evidence="10 11">
    <name type="scientific">Aplosporella prunicola CBS 121167</name>
    <dbReference type="NCBI Taxonomy" id="1176127"/>
    <lineage>
        <taxon>Eukaryota</taxon>
        <taxon>Fungi</taxon>
        <taxon>Dikarya</taxon>
        <taxon>Ascomycota</taxon>
        <taxon>Pezizomycotina</taxon>
        <taxon>Dothideomycetes</taxon>
        <taxon>Dothideomycetes incertae sedis</taxon>
        <taxon>Botryosphaeriales</taxon>
        <taxon>Aplosporellaceae</taxon>
        <taxon>Aplosporella</taxon>
    </lineage>
</organism>
<dbReference type="PANTHER" id="PTHR10245">
    <property type="entry name" value="ENDOTHELIAL DIFFERENTIATION-RELATED FACTOR 1 MULTIPROTEIN BRIDGING FACTOR 1"/>
    <property type="match status" value="1"/>
</dbReference>
<evidence type="ECO:0000256" key="4">
    <source>
        <dbReference type="ARBA" id="ARBA00023125"/>
    </source>
</evidence>
<dbReference type="FunFam" id="1.10.260.40:FF:000030">
    <property type="entry name" value="Coactivator bridging factor 1"/>
    <property type="match status" value="1"/>
</dbReference>
<comment type="similarity">
    <text evidence="1">Belongs to the MBF1 family.</text>
</comment>
<proteinExistence type="inferred from homology"/>
<dbReference type="Proteomes" id="UP000799438">
    <property type="component" value="Unassembled WGS sequence"/>
</dbReference>
<dbReference type="PANTHER" id="PTHR10245:SF15">
    <property type="entry name" value="ENDOTHELIAL DIFFERENTIATION-RELATED FACTOR 1"/>
    <property type="match status" value="1"/>
</dbReference>
<name>A0A6A6B8T3_9PEZI</name>
<evidence type="ECO:0000256" key="6">
    <source>
        <dbReference type="ARBA" id="ARBA00023163"/>
    </source>
</evidence>
<evidence type="ECO:0000256" key="7">
    <source>
        <dbReference type="ARBA" id="ARBA00035107"/>
    </source>
</evidence>
<evidence type="ECO:0000313" key="11">
    <source>
        <dbReference type="Proteomes" id="UP000799438"/>
    </source>
</evidence>
<keyword evidence="6" id="KW-0804">Transcription</keyword>
<dbReference type="RefSeq" id="XP_033394990.1">
    <property type="nucleotide sequence ID" value="XM_033537229.1"/>
</dbReference>
<evidence type="ECO:0000256" key="5">
    <source>
        <dbReference type="ARBA" id="ARBA00023159"/>
    </source>
</evidence>
<dbReference type="SMART" id="SM00530">
    <property type="entry name" value="HTH_XRE"/>
    <property type="match status" value="1"/>
</dbReference>
<dbReference type="GO" id="GO:0005634">
    <property type="term" value="C:nucleus"/>
    <property type="evidence" value="ECO:0007669"/>
    <property type="project" value="TreeGrafter"/>
</dbReference>
<feature type="compositionally biased region" description="Low complexity" evidence="8">
    <location>
        <begin position="13"/>
        <end position="22"/>
    </location>
</feature>
<dbReference type="GeneID" id="54294725"/>
<accession>A0A6A6B8T3</accession>
<keyword evidence="5" id="KW-0010">Activator</keyword>
<keyword evidence="4" id="KW-0238">DNA-binding</keyword>
<evidence type="ECO:0000313" key="10">
    <source>
        <dbReference type="EMBL" id="KAF2139277.1"/>
    </source>
</evidence>
<dbReference type="InterPro" id="IPR013729">
    <property type="entry name" value="MBF1_N"/>
</dbReference>
<dbReference type="OrthoDB" id="10253401at2759"/>
<dbReference type="GO" id="GO:0003677">
    <property type="term" value="F:DNA binding"/>
    <property type="evidence" value="ECO:0007669"/>
    <property type="project" value="UniProtKB-KW"/>
</dbReference>